<organism evidence="1 2">
    <name type="scientific">Prevotella veroralis F0319</name>
    <dbReference type="NCBI Taxonomy" id="649761"/>
    <lineage>
        <taxon>Bacteria</taxon>
        <taxon>Pseudomonadati</taxon>
        <taxon>Bacteroidota</taxon>
        <taxon>Bacteroidia</taxon>
        <taxon>Bacteroidales</taxon>
        <taxon>Prevotellaceae</taxon>
        <taxon>Prevotella</taxon>
    </lineage>
</organism>
<gene>
    <name evidence="1" type="ORF">HMPREF0973_03107</name>
</gene>
<dbReference type="STRING" id="649761.HMPREF0973_03107"/>
<dbReference type="EMBL" id="ACVA01000095">
    <property type="protein sequence ID" value="EEX17041.1"/>
    <property type="molecule type" value="Genomic_DNA"/>
</dbReference>
<proteinExistence type="predicted"/>
<comment type="caution">
    <text evidence="1">The sequence shown here is derived from an EMBL/GenBank/DDBJ whole genome shotgun (WGS) entry which is preliminary data.</text>
</comment>
<protein>
    <submittedName>
        <fullName evidence="1">Uncharacterized protein</fullName>
    </submittedName>
</protein>
<dbReference type="HOGENOM" id="CLU_2846212_0_0_10"/>
<evidence type="ECO:0000313" key="1">
    <source>
        <dbReference type="EMBL" id="EEX17041.1"/>
    </source>
</evidence>
<name>C9MTX8_9BACT</name>
<sequence>IDIVVVATTKVHIFKQITTLDPLNSNRVCCCCYHKGTYFQANHNHFERVNTISIVVVATTKVHIFKQITTSYSN</sequence>
<dbReference type="AlphaFoldDB" id="C9MTX8"/>
<reference evidence="1 2" key="1">
    <citation type="submission" date="2009-09" db="EMBL/GenBank/DDBJ databases">
        <authorList>
            <person name="Weinstock G."/>
            <person name="Sodergren E."/>
            <person name="Clifton S."/>
            <person name="Fulton L."/>
            <person name="Fulton B."/>
            <person name="Courtney L."/>
            <person name="Fronick C."/>
            <person name="Harrison M."/>
            <person name="Strong C."/>
            <person name="Farmer C."/>
            <person name="Delahaunty K."/>
            <person name="Markovic C."/>
            <person name="Hall O."/>
            <person name="Minx P."/>
            <person name="Tomlinson C."/>
            <person name="Mitreva M."/>
            <person name="Nelson J."/>
            <person name="Hou S."/>
            <person name="Wollam A."/>
            <person name="Pepin K.H."/>
            <person name="Johnson M."/>
            <person name="Bhonagiri V."/>
            <person name="Nash W.E."/>
            <person name="Warren W."/>
            <person name="Chinwalla A."/>
            <person name="Mardis E.R."/>
            <person name="Wilson R.K."/>
        </authorList>
    </citation>
    <scope>NUCLEOTIDE SEQUENCE [LARGE SCALE GENOMIC DNA]</scope>
    <source>
        <strain evidence="1 2">F0319</strain>
    </source>
</reference>
<accession>C9MTX8</accession>
<evidence type="ECO:0000313" key="2">
    <source>
        <dbReference type="Proteomes" id="UP000003327"/>
    </source>
</evidence>
<keyword evidence="2" id="KW-1185">Reference proteome</keyword>
<feature type="non-terminal residue" evidence="1">
    <location>
        <position position="1"/>
    </location>
</feature>
<dbReference type="Proteomes" id="UP000003327">
    <property type="component" value="Unassembled WGS sequence"/>
</dbReference>